<organism evidence="1">
    <name type="scientific">anaerobic digester metagenome</name>
    <dbReference type="NCBI Taxonomy" id="1263854"/>
    <lineage>
        <taxon>unclassified sequences</taxon>
        <taxon>metagenomes</taxon>
        <taxon>ecological metagenomes</taxon>
    </lineage>
</organism>
<protein>
    <submittedName>
        <fullName evidence="1">Uncharacterized protein</fullName>
    </submittedName>
</protein>
<dbReference type="Gene3D" id="1.10.10.60">
    <property type="entry name" value="Homeodomain-like"/>
    <property type="match status" value="1"/>
</dbReference>
<dbReference type="AlphaFoldDB" id="A0A485M642"/>
<sequence>MAKINCIREMFFEKGLSYAEISRVTGHDVKTVRKYIQMKNFNPQNPKPARKRGTQ</sequence>
<gene>
    <name evidence="1" type="ORF">SCFA_3990001</name>
</gene>
<name>A0A485M642_9ZZZZ</name>
<dbReference type="EMBL" id="CAADRN010000333">
    <property type="protein sequence ID" value="VFU18205.1"/>
    <property type="molecule type" value="Genomic_DNA"/>
</dbReference>
<proteinExistence type="predicted"/>
<accession>A0A485M642</accession>
<evidence type="ECO:0000313" key="1">
    <source>
        <dbReference type="EMBL" id="VFU18205.1"/>
    </source>
</evidence>
<reference evidence="1" key="1">
    <citation type="submission" date="2019-03" db="EMBL/GenBank/DDBJ databases">
        <authorList>
            <person name="Hao L."/>
        </authorList>
    </citation>
    <scope>NUCLEOTIDE SEQUENCE</scope>
</reference>